<dbReference type="InterPro" id="IPR002828">
    <property type="entry name" value="SurE-like_Pase/nucleotidase"/>
</dbReference>
<evidence type="ECO:0000256" key="6">
    <source>
        <dbReference type="SAM" id="MobiDB-lite"/>
    </source>
</evidence>
<reference evidence="8 9" key="1">
    <citation type="journal article" date="2016" name="Appl. Environ. Microbiol.">
        <title>Function and Phylogeny of Bacterial Butyryl Coenzyme A:Acetate Transferases and Their Diversity in the Proximal Colon of Swine.</title>
        <authorList>
            <person name="Trachsel J."/>
            <person name="Bayles D.O."/>
            <person name="Looft T."/>
            <person name="Levine U.Y."/>
            <person name="Allen H.K."/>
        </authorList>
    </citation>
    <scope>NUCLEOTIDE SEQUENCE [LARGE SCALE GENOMIC DNA]</scope>
    <source>
        <strain evidence="8 9">68-3-10</strain>
    </source>
</reference>
<dbReference type="NCBIfam" id="TIGR00087">
    <property type="entry name" value="surE"/>
    <property type="match status" value="1"/>
</dbReference>
<dbReference type="Proteomes" id="UP000187404">
    <property type="component" value="Unassembled WGS sequence"/>
</dbReference>
<keyword evidence="3 5" id="KW-0479">Metal-binding</keyword>
<comment type="catalytic activity">
    <reaction evidence="1 5">
        <text>a ribonucleoside 5'-phosphate + H2O = a ribonucleoside + phosphate</text>
        <dbReference type="Rhea" id="RHEA:12484"/>
        <dbReference type="ChEBI" id="CHEBI:15377"/>
        <dbReference type="ChEBI" id="CHEBI:18254"/>
        <dbReference type="ChEBI" id="CHEBI:43474"/>
        <dbReference type="ChEBI" id="CHEBI:58043"/>
        <dbReference type="EC" id="3.1.3.5"/>
    </reaction>
</comment>
<comment type="subcellular location">
    <subcellularLocation>
        <location evidence="5">Cytoplasm</location>
    </subcellularLocation>
</comment>
<evidence type="ECO:0000256" key="4">
    <source>
        <dbReference type="ARBA" id="ARBA00022801"/>
    </source>
</evidence>
<feature type="binding site" evidence="5">
    <location>
        <position position="39"/>
    </location>
    <ligand>
        <name>a divalent metal cation</name>
        <dbReference type="ChEBI" id="CHEBI:60240"/>
    </ligand>
</feature>
<feature type="binding site" evidence="5">
    <location>
        <position position="9"/>
    </location>
    <ligand>
        <name>a divalent metal cation</name>
        <dbReference type="ChEBI" id="CHEBI:60240"/>
    </ligand>
</feature>
<dbReference type="GO" id="GO:0008253">
    <property type="term" value="F:5'-nucleotidase activity"/>
    <property type="evidence" value="ECO:0007669"/>
    <property type="project" value="UniProtKB-UniRule"/>
</dbReference>
<evidence type="ECO:0000313" key="8">
    <source>
        <dbReference type="EMBL" id="OLR56365.1"/>
    </source>
</evidence>
<name>A0A1Q9JJN0_9FIRM</name>
<organism evidence="8 9">
    <name type="scientific">Hornefia porci</name>
    <dbReference type="NCBI Taxonomy" id="2652292"/>
    <lineage>
        <taxon>Bacteria</taxon>
        <taxon>Bacillati</taxon>
        <taxon>Bacillota</taxon>
        <taxon>Clostridia</taxon>
        <taxon>Peptostreptococcales</taxon>
        <taxon>Anaerovoracaceae</taxon>
        <taxon>Hornefia</taxon>
    </lineage>
</organism>
<dbReference type="Gene3D" id="3.40.1210.10">
    <property type="entry name" value="Survival protein SurE-like phosphatase/nucleotidase"/>
    <property type="match status" value="1"/>
</dbReference>
<feature type="region of interest" description="Disordered" evidence="6">
    <location>
        <begin position="253"/>
        <end position="275"/>
    </location>
</feature>
<evidence type="ECO:0000256" key="3">
    <source>
        <dbReference type="ARBA" id="ARBA00022723"/>
    </source>
</evidence>
<sequence length="275" mass="28979">MNILVVNDDGIRSPGIAHLVRALSERADVYVAAPAGQRSGASQAITISEEIFVRPVEFPCAEAAYEVVGTPADCTKIGLQFFGEQGVAMDMVYSGINFGSNLGMDTLYSGTVGAAMEGALTGVHSVAVSVDSHEASHFDVACELALDVMSFVRTKTSPATVLNINVPDQPREKIRGIRFTRLGGRYYRDIFVPSEGGGYRMEGAPDAAADDRKLLDVTALAEGYASITPLAVDNTRLDLMTPLAEAGFGIRRRAEASSGRTPESPSEASAGAAAE</sequence>
<dbReference type="STRING" id="1261640.BHK98_09975"/>
<proteinExistence type="inferred from homology"/>
<evidence type="ECO:0000313" key="9">
    <source>
        <dbReference type="Proteomes" id="UP000187404"/>
    </source>
</evidence>
<accession>A0A1Q9JJN0</accession>
<evidence type="ECO:0000256" key="1">
    <source>
        <dbReference type="ARBA" id="ARBA00000815"/>
    </source>
</evidence>
<dbReference type="Pfam" id="PF01975">
    <property type="entry name" value="SurE"/>
    <property type="match status" value="1"/>
</dbReference>
<feature type="binding site" evidence="5">
    <location>
        <position position="97"/>
    </location>
    <ligand>
        <name>a divalent metal cation</name>
        <dbReference type="ChEBI" id="CHEBI:60240"/>
    </ligand>
</feature>
<comment type="caution">
    <text evidence="8">The sequence shown here is derived from an EMBL/GenBank/DDBJ whole genome shotgun (WGS) entry which is preliminary data.</text>
</comment>
<feature type="domain" description="Survival protein SurE-like phosphatase/nucleotidase" evidence="7">
    <location>
        <begin position="3"/>
        <end position="188"/>
    </location>
</feature>
<feature type="compositionally biased region" description="Low complexity" evidence="6">
    <location>
        <begin position="262"/>
        <end position="275"/>
    </location>
</feature>
<keyword evidence="5" id="KW-0963">Cytoplasm</keyword>
<dbReference type="PANTHER" id="PTHR30457:SF0">
    <property type="entry name" value="PHOSPHATASE, PUTATIVE (AFU_ORTHOLOGUE AFUA_4G01070)-RELATED"/>
    <property type="match status" value="1"/>
</dbReference>
<evidence type="ECO:0000256" key="2">
    <source>
        <dbReference type="ARBA" id="ARBA00011062"/>
    </source>
</evidence>
<dbReference type="PANTHER" id="PTHR30457">
    <property type="entry name" value="5'-NUCLEOTIDASE SURE"/>
    <property type="match status" value="1"/>
</dbReference>
<dbReference type="OrthoDB" id="9780815at2"/>
<protein>
    <recommendedName>
        <fullName evidence="5">5'-nucleotidase SurE</fullName>
        <ecNumber evidence="5">3.1.3.5</ecNumber>
    </recommendedName>
    <alternativeName>
        <fullName evidence="5">Nucleoside 5'-monophosphate phosphohydrolase</fullName>
    </alternativeName>
</protein>
<dbReference type="AlphaFoldDB" id="A0A1Q9JJN0"/>
<dbReference type="EC" id="3.1.3.5" evidence="5"/>
<dbReference type="InterPro" id="IPR036523">
    <property type="entry name" value="SurE-like_sf"/>
</dbReference>
<dbReference type="GO" id="GO:0005737">
    <property type="term" value="C:cytoplasm"/>
    <property type="evidence" value="ECO:0007669"/>
    <property type="project" value="UniProtKB-SubCell"/>
</dbReference>
<dbReference type="HAMAP" id="MF_00060">
    <property type="entry name" value="SurE"/>
    <property type="match status" value="1"/>
</dbReference>
<dbReference type="GO" id="GO:0000166">
    <property type="term" value="F:nucleotide binding"/>
    <property type="evidence" value="ECO:0007669"/>
    <property type="project" value="UniProtKB-KW"/>
</dbReference>
<gene>
    <name evidence="5" type="primary">surE</name>
    <name evidence="8" type="ORF">BHK98_09975</name>
</gene>
<keyword evidence="5" id="KW-0547">Nucleotide-binding</keyword>
<dbReference type="SUPFAM" id="SSF64167">
    <property type="entry name" value="SurE-like"/>
    <property type="match status" value="1"/>
</dbReference>
<keyword evidence="9" id="KW-1185">Reference proteome</keyword>
<comment type="function">
    <text evidence="5">Nucleotidase that shows phosphatase activity on nucleoside 5'-monophosphates.</text>
</comment>
<dbReference type="EMBL" id="MJIE01000001">
    <property type="protein sequence ID" value="OLR56365.1"/>
    <property type="molecule type" value="Genomic_DNA"/>
</dbReference>
<keyword evidence="4 5" id="KW-0378">Hydrolase</keyword>
<feature type="binding site" evidence="5">
    <location>
        <position position="8"/>
    </location>
    <ligand>
        <name>a divalent metal cation</name>
        <dbReference type="ChEBI" id="CHEBI:60240"/>
    </ligand>
</feature>
<dbReference type="RefSeq" id="WP_075713920.1">
    <property type="nucleotide sequence ID" value="NZ_MJIE01000001.1"/>
</dbReference>
<dbReference type="InterPro" id="IPR030048">
    <property type="entry name" value="SurE"/>
</dbReference>
<comment type="cofactor">
    <cofactor evidence="5">
        <name>a divalent metal cation</name>
        <dbReference type="ChEBI" id="CHEBI:60240"/>
    </cofactor>
    <text evidence="5">Binds 1 divalent metal cation per subunit.</text>
</comment>
<evidence type="ECO:0000256" key="5">
    <source>
        <dbReference type="HAMAP-Rule" id="MF_00060"/>
    </source>
</evidence>
<comment type="similarity">
    <text evidence="2 5">Belongs to the SurE nucleotidase family.</text>
</comment>
<dbReference type="GO" id="GO:0046872">
    <property type="term" value="F:metal ion binding"/>
    <property type="evidence" value="ECO:0007669"/>
    <property type="project" value="UniProtKB-UniRule"/>
</dbReference>
<evidence type="ECO:0000259" key="7">
    <source>
        <dbReference type="Pfam" id="PF01975"/>
    </source>
</evidence>